<evidence type="ECO:0000313" key="1">
    <source>
        <dbReference type="EMBL" id="OAG10370.1"/>
    </source>
</evidence>
<dbReference type="AlphaFoldDB" id="A0A177CU02"/>
<dbReference type="EMBL" id="KV441549">
    <property type="protein sequence ID" value="OAG10370.1"/>
    <property type="molecule type" value="Genomic_DNA"/>
</dbReference>
<proteinExistence type="predicted"/>
<dbReference type="RefSeq" id="XP_018040735.1">
    <property type="nucleotide sequence ID" value="XM_018186449.1"/>
</dbReference>
<dbReference type="Proteomes" id="UP000077069">
    <property type="component" value="Unassembled WGS sequence"/>
</dbReference>
<dbReference type="GeneID" id="28769935"/>
<dbReference type="OrthoDB" id="10404817at2759"/>
<protein>
    <submittedName>
        <fullName evidence="1">Uncharacterized protein</fullName>
    </submittedName>
</protein>
<evidence type="ECO:0000313" key="2">
    <source>
        <dbReference type="Proteomes" id="UP000077069"/>
    </source>
</evidence>
<keyword evidence="2" id="KW-1185">Reference proteome</keyword>
<dbReference type="InParanoid" id="A0A177CU02"/>
<reference evidence="1 2" key="1">
    <citation type="submission" date="2016-05" db="EMBL/GenBank/DDBJ databases">
        <title>Comparative analysis of secretome profiles of manganese(II)-oxidizing ascomycete fungi.</title>
        <authorList>
            <consortium name="DOE Joint Genome Institute"/>
            <person name="Zeiner C.A."/>
            <person name="Purvine S.O."/>
            <person name="Zink E.M."/>
            <person name="Wu S."/>
            <person name="Pasa-Tolic L."/>
            <person name="Chaput D.L."/>
            <person name="Haridas S."/>
            <person name="Grigoriev I.V."/>
            <person name="Santelli C.M."/>
            <person name="Hansel C.M."/>
        </authorList>
    </citation>
    <scope>NUCLEOTIDE SEQUENCE [LARGE SCALE GENOMIC DNA]</scope>
    <source>
        <strain evidence="1 2">AP3s5-JAC2a</strain>
    </source>
</reference>
<gene>
    <name evidence="1" type="ORF">CC84DRAFT_482586</name>
</gene>
<sequence>MRRILLAFETLKRLPGREQEQLRRQVCRSGTPVLDLRYQGPHTHLGMLLKQRGRVISVACVSTSSTLPPEICSRSPLIRGTASVNAPIVPMISFS</sequence>
<name>A0A177CU02_9PLEO</name>
<organism evidence="1 2">
    <name type="scientific">Paraphaeosphaeria sporulosa</name>
    <dbReference type="NCBI Taxonomy" id="1460663"/>
    <lineage>
        <taxon>Eukaryota</taxon>
        <taxon>Fungi</taxon>
        <taxon>Dikarya</taxon>
        <taxon>Ascomycota</taxon>
        <taxon>Pezizomycotina</taxon>
        <taxon>Dothideomycetes</taxon>
        <taxon>Pleosporomycetidae</taxon>
        <taxon>Pleosporales</taxon>
        <taxon>Massarineae</taxon>
        <taxon>Didymosphaeriaceae</taxon>
        <taxon>Paraphaeosphaeria</taxon>
    </lineage>
</organism>
<accession>A0A177CU02</accession>